<dbReference type="EMBL" id="FWEV01000303">
    <property type="protein sequence ID" value="SLM32151.1"/>
    <property type="molecule type" value="Genomic_DNA"/>
</dbReference>
<proteinExistence type="predicted"/>
<keyword evidence="1" id="KW-0812">Transmembrane</keyword>
<dbReference type="Proteomes" id="UP000191931">
    <property type="component" value="Unassembled WGS sequence"/>
</dbReference>
<organism evidence="2 3">
    <name type="scientific">Desulfamplus magnetovallimortis</name>
    <dbReference type="NCBI Taxonomy" id="1246637"/>
    <lineage>
        <taxon>Bacteria</taxon>
        <taxon>Pseudomonadati</taxon>
        <taxon>Thermodesulfobacteriota</taxon>
        <taxon>Desulfobacteria</taxon>
        <taxon>Desulfobacterales</taxon>
        <taxon>Desulfobacteraceae</taxon>
        <taxon>Desulfamplus</taxon>
    </lineage>
</organism>
<dbReference type="AlphaFoldDB" id="A0A1W1HI25"/>
<accession>A0A1W1HI25</accession>
<evidence type="ECO:0000313" key="2">
    <source>
        <dbReference type="EMBL" id="SLM32151.1"/>
    </source>
</evidence>
<keyword evidence="1" id="KW-1133">Transmembrane helix</keyword>
<sequence>MNDALIFYIFIISILVRIWYLFFDKMKLKVLYIEEDIFCR</sequence>
<name>A0A1W1HI25_9BACT</name>
<feature type="transmembrane region" description="Helical" evidence="1">
    <location>
        <begin position="6"/>
        <end position="23"/>
    </location>
</feature>
<keyword evidence="1" id="KW-0472">Membrane</keyword>
<keyword evidence="3" id="KW-1185">Reference proteome</keyword>
<dbReference type="STRING" id="1246637.MTBBW1_60051"/>
<gene>
    <name evidence="2" type="ORF">MTBBW1_60051</name>
</gene>
<evidence type="ECO:0000256" key="1">
    <source>
        <dbReference type="SAM" id="Phobius"/>
    </source>
</evidence>
<reference evidence="2 3" key="1">
    <citation type="submission" date="2017-03" db="EMBL/GenBank/DDBJ databases">
        <authorList>
            <person name="Afonso C.L."/>
            <person name="Miller P.J."/>
            <person name="Scott M.A."/>
            <person name="Spackman E."/>
            <person name="Goraichik I."/>
            <person name="Dimitrov K.M."/>
            <person name="Suarez D.L."/>
            <person name="Swayne D.E."/>
        </authorList>
    </citation>
    <scope>NUCLEOTIDE SEQUENCE [LARGE SCALE GENOMIC DNA]</scope>
    <source>
        <strain evidence="2">PRJEB14757</strain>
    </source>
</reference>
<protein>
    <submittedName>
        <fullName evidence="2">Uncharacterized protein</fullName>
    </submittedName>
</protein>
<evidence type="ECO:0000313" key="3">
    <source>
        <dbReference type="Proteomes" id="UP000191931"/>
    </source>
</evidence>